<accession>A0ABS1GH74</accession>
<dbReference type="EMBL" id="JAACYA010000001">
    <property type="protein sequence ID" value="MBK3332288.1"/>
    <property type="molecule type" value="Genomic_DNA"/>
</dbReference>
<evidence type="ECO:0000313" key="5">
    <source>
        <dbReference type="Proteomes" id="UP000772812"/>
    </source>
</evidence>
<evidence type="ECO:0000256" key="2">
    <source>
        <dbReference type="ARBA" id="ARBA00023008"/>
    </source>
</evidence>
<comment type="similarity">
    <text evidence="1">Belongs to the SCO1/2 family.</text>
</comment>
<dbReference type="InterPro" id="IPR003782">
    <property type="entry name" value="SCO1/SenC"/>
</dbReference>
<protein>
    <submittedName>
        <fullName evidence="4">SCO family protein</fullName>
    </submittedName>
</protein>
<proteinExistence type="inferred from homology"/>
<comment type="caution">
    <text evidence="4">The sequence shown here is derived from an EMBL/GenBank/DDBJ whole genome shotgun (WGS) entry which is preliminary data.</text>
</comment>
<feature type="domain" description="Thioredoxin" evidence="3">
    <location>
        <begin position="28"/>
        <end position="196"/>
    </location>
</feature>
<name>A0ABS1GH74_9AQUI</name>
<dbReference type="PANTHER" id="PTHR12151">
    <property type="entry name" value="ELECTRON TRANSPORT PROTIN SCO1/SENC FAMILY MEMBER"/>
    <property type="match status" value="1"/>
</dbReference>
<organism evidence="4 5">
    <name type="scientific">Persephonella atlantica</name>
    <dbReference type="NCBI Taxonomy" id="2699429"/>
    <lineage>
        <taxon>Bacteria</taxon>
        <taxon>Pseudomonadati</taxon>
        <taxon>Aquificota</taxon>
        <taxon>Aquificia</taxon>
        <taxon>Aquificales</taxon>
        <taxon>Hydrogenothermaceae</taxon>
        <taxon>Persephonella</taxon>
    </lineage>
</organism>
<dbReference type="PANTHER" id="PTHR12151:SF25">
    <property type="entry name" value="LINALOOL DEHYDRATASE_ISOMERASE DOMAIN-CONTAINING PROTEIN"/>
    <property type="match status" value="1"/>
</dbReference>
<dbReference type="CDD" id="cd02968">
    <property type="entry name" value="SCO"/>
    <property type="match status" value="1"/>
</dbReference>
<dbReference type="InterPro" id="IPR013766">
    <property type="entry name" value="Thioredoxin_domain"/>
</dbReference>
<reference evidence="4 5" key="1">
    <citation type="journal article" date="2021" name="Syst. Appl. Microbiol.">
        <title>Persephonella atlantica sp. nov.: How to adapt to physico-chemical gradients in high temperature hydrothermal habitats.</title>
        <authorList>
            <person name="Francois D.X."/>
            <person name="Godfroy A."/>
            <person name="Mathien C."/>
            <person name="Aube J."/>
            <person name="Cathalot C."/>
            <person name="Lesongeur F."/>
            <person name="L'Haridon S."/>
            <person name="Philippon X."/>
            <person name="Roussel E.G."/>
        </authorList>
    </citation>
    <scope>NUCLEOTIDE SEQUENCE [LARGE SCALE GENOMIC DNA]</scope>
    <source>
        <strain evidence="4 5">MO1340</strain>
    </source>
</reference>
<keyword evidence="2" id="KW-0186">Copper</keyword>
<evidence type="ECO:0000259" key="3">
    <source>
        <dbReference type="PROSITE" id="PS51352"/>
    </source>
</evidence>
<evidence type="ECO:0000256" key="1">
    <source>
        <dbReference type="ARBA" id="ARBA00010996"/>
    </source>
</evidence>
<sequence length="200" mass="23473">MGRFYKLWSFLLVVLITAVSYAHQFYGYPYIQKINNFTLTDQNGKRVSLSDFRGKYLLVFFGYTYCPDVCPTSMLRIKETLEKLEKYKDKVHVLFISVDPERDTPELLKKFISFYDPDGKHITGLTGSPEEIKKIAKMFRAYYEKVPLKNNPEVGYLIDHTAFIYLIDKNGIMRLIFRPANDDPEKIAQDIIYVIKYFGE</sequence>
<gene>
    <name evidence="4" type="ORF">GWK41_04305</name>
</gene>
<keyword evidence="5" id="KW-1185">Reference proteome</keyword>
<dbReference type="RefSeq" id="WP_200673667.1">
    <property type="nucleotide sequence ID" value="NZ_JAACYA010000001.1"/>
</dbReference>
<dbReference type="Pfam" id="PF02630">
    <property type="entry name" value="SCO1-SenC"/>
    <property type="match status" value="1"/>
</dbReference>
<dbReference type="Proteomes" id="UP000772812">
    <property type="component" value="Unassembled WGS sequence"/>
</dbReference>
<evidence type="ECO:0000313" key="4">
    <source>
        <dbReference type="EMBL" id="MBK3332288.1"/>
    </source>
</evidence>
<dbReference type="PROSITE" id="PS51352">
    <property type="entry name" value="THIOREDOXIN_2"/>
    <property type="match status" value="1"/>
</dbReference>
<dbReference type="InterPro" id="IPR036249">
    <property type="entry name" value="Thioredoxin-like_sf"/>
</dbReference>
<dbReference type="SUPFAM" id="SSF52833">
    <property type="entry name" value="Thioredoxin-like"/>
    <property type="match status" value="1"/>
</dbReference>
<dbReference type="Gene3D" id="3.40.30.10">
    <property type="entry name" value="Glutaredoxin"/>
    <property type="match status" value="1"/>
</dbReference>